<dbReference type="AlphaFoldDB" id="A0A5D4GSS9"/>
<dbReference type="Proteomes" id="UP000323258">
    <property type="component" value="Unassembled WGS sequence"/>
</dbReference>
<dbReference type="RefSeq" id="WP_148914983.1">
    <property type="nucleotide sequence ID" value="NZ_VSZS01000063.1"/>
</dbReference>
<feature type="domain" description="PRC-barrel" evidence="1">
    <location>
        <begin position="12"/>
        <end position="89"/>
    </location>
</feature>
<name>A0A5D4GSS9_9HYPH</name>
<dbReference type="InterPro" id="IPR011033">
    <property type="entry name" value="PRC_barrel-like_sf"/>
</dbReference>
<reference evidence="2 3" key="2">
    <citation type="submission" date="2019-09" db="EMBL/GenBank/DDBJ databases">
        <title>Mesorhizobium sp. MaA-C15 isolated from Microcystis aeruginosa.</title>
        <authorList>
            <person name="Jeong S.E."/>
            <person name="Jin H.M."/>
            <person name="Jeon C.O."/>
        </authorList>
    </citation>
    <scope>NUCLEOTIDE SEQUENCE [LARGE SCALE GENOMIC DNA]</scope>
    <source>
        <strain evidence="2 3">MaA-C15</strain>
    </source>
</reference>
<dbReference type="EMBL" id="VSZS01000063">
    <property type="protein sequence ID" value="TYR31826.1"/>
    <property type="molecule type" value="Genomic_DNA"/>
</dbReference>
<comment type="caution">
    <text evidence="2">The sequence shown here is derived from an EMBL/GenBank/DDBJ whole genome shotgun (WGS) entry which is preliminary data.</text>
</comment>
<evidence type="ECO:0000313" key="3">
    <source>
        <dbReference type="Proteomes" id="UP000323258"/>
    </source>
</evidence>
<evidence type="ECO:0000313" key="2">
    <source>
        <dbReference type="EMBL" id="TYR31826.1"/>
    </source>
</evidence>
<protein>
    <submittedName>
        <fullName evidence="2">PRC-barrel domain containing protein</fullName>
    </submittedName>
</protein>
<dbReference type="Pfam" id="PF05239">
    <property type="entry name" value="PRC"/>
    <property type="match status" value="1"/>
</dbReference>
<proteinExistence type="predicted"/>
<gene>
    <name evidence="2" type="ORF">FY036_12025</name>
</gene>
<dbReference type="OrthoDB" id="7274881at2"/>
<dbReference type="Gene3D" id="2.30.30.240">
    <property type="entry name" value="PRC-barrel domain"/>
    <property type="match status" value="1"/>
</dbReference>
<reference evidence="2 3" key="1">
    <citation type="submission" date="2019-08" db="EMBL/GenBank/DDBJ databases">
        <authorList>
            <person name="Seo Y.L."/>
        </authorList>
    </citation>
    <scope>NUCLEOTIDE SEQUENCE [LARGE SCALE GENOMIC DNA]</scope>
    <source>
        <strain evidence="2 3">MaA-C15</strain>
    </source>
</reference>
<accession>A0A5D4GSS9</accession>
<dbReference type="InterPro" id="IPR027275">
    <property type="entry name" value="PRC-brl_dom"/>
</dbReference>
<evidence type="ECO:0000259" key="1">
    <source>
        <dbReference type="Pfam" id="PF05239"/>
    </source>
</evidence>
<organism evidence="2 3">
    <name type="scientific">Neoaquamicrobium microcysteis</name>
    <dbReference type="NCBI Taxonomy" id="2682781"/>
    <lineage>
        <taxon>Bacteria</taxon>
        <taxon>Pseudomonadati</taxon>
        <taxon>Pseudomonadota</taxon>
        <taxon>Alphaproteobacteria</taxon>
        <taxon>Hyphomicrobiales</taxon>
        <taxon>Phyllobacteriaceae</taxon>
        <taxon>Neoaquamicrobium</taxon>
    </lineage>
</organism>
<dbReference type="PANTHER" id="PTHR36505:SF1">
    <property type="entry name" value="BLR1072 PROTEIN"/>
    <property type="match status" value="1"/>
</dbReference>
<dbReference type="SUPFAM" id="SSF50346">
    <property type="entry name" value="PRC-barrel domain"/>
    <property type="match status" value="1"/>
</dbReference>
<keyword evidence="3" id="KW-1185">Reference proteome</keyword>
<sequence>MANDPDIHETHDLIASDKVVGTDVYGAGEEHVGKIERLILEKRSGRVAYAVMSFGGFLGLGHDHYPLPWAKLTYDEGLGGYRTDVTKEQVEGAPKYEASGEYDWSKDNGRRIHEYYAVSPYYI</sequence>
<dbReference type="PANTHER" id="PTHR36505">
    <property type="entry name" value="BLR1072 PROTEIN"/>
    <property type="match status" value="1"/>
</dbReference>